<dbReference type="Pfam" id="PF07732">
    <property type="entry name" value="Cu-oxidase_3"/>
    <property type="match status" value="1"/>
</dbReference>
<evidence type="ECO:0000256" key="1">
    <source>
        <dbReference type="ARBA" id="ARBA00022723"/>
    </source>
</evidence>
<sequence length="804" mass="88741">MKRRDFLKFTGATVPTVSLIGCHDDNGVHATENANNIPEMNRVYVNENAPYYMSVERNSVAGMVQGIPLDYRTFNGNFPPETLVAKPGDTMKITFVNNLEASAEDHFHPADINIPHGFNNANLHTHGLNVSPRGIEDNVLHVVHPGETIEHEITIPEDHPSGTFWYHPHKHGSALHQMASGMCGFLIIEGGKDDLNEIPEIAAARDVELAFHELIVGINASNYGTVPNEGTPGVDLTRPIDFTKPEAYERNPIYSLFAQEAYMQYTLNGKAVDEGVERDANGLAISGTATPPQIDMVPGELQRWRLGMLCHLQTYRFKLVNANDPTNEDHIPLRVAAWDGITADEISEHEELITGPGNRLDLLIKAPTEPGTYQLKMLYDQFGADGNGTNVNEFPIFNDDFTEILFWLPAFTTPSVGATELVILEVNIAGDVNDMPLPTSLNPPSDRLPPIEHVSRNRTIEFKVEGQVSANFSGVEGDVALIDNRKFTINSTPFNAARINETMLLGDTEEWTITNVHTGPLQFNQINHPFHIHVNWFHLKEVHEPIRDENGDHVLDDNGDPTFDIHYPNYWADTIDVPHGGKAVIRHRFEKFTGIFPMHCHVIAHEDEGMMHLCEVVDGSPVTSSIVASVGGSVNCNAQTSNDVDAESRLRIEFAAGSLSADATVEYQFELQPVELVDVGMAVLERSFYLESSEPLTDKGVARVTVHYAQALTRGNDYDTSTVALYSWDESNGVWTTDGITVDTLAEDSGILVCTIDKDALENKSFTVMATELTGPTNPYVNLAVNDTTHEVLVGSTTDSTHSH</sequence>
<feature type="domain" description="Plastocyanin-like" evidence="4">
    <location>
        <begin position="120"/>
        <end position="190"/>
    </location>
</feature>
<dbReference type="OrthoDB" id="9757546at2"/>
<evidence type="ECO:0000313" key="6">
    <source>
        <dbReference type="Proteomes" id="UP000245506"/>
    </source>
</evidence>
<dbReference type="Proteomes" id="UP000245506">
    <property type="component" value="Unassembled WGS sequence"/>
</dbReference>
<dbReference type="SUPFAM" id="SSF49503">
    <property type="entry name" value="Cupredoxins"/>
    <property type="match status" value="2"/>
</dbReference>
<dbReference type="PROSITE" id="PS00080">
    <property type="entry name" value="MULTICOPPER_OXIDASE2"/>
    <property type="match status" value="1"/>
</dbReference>
<keyword evidence="1" id="KW-0479">Metal-binding</keyword>
<dbReference type="AlphaFoldDB" id="A0A317CM11"/>
<dbReference type="Gene3D" id="2.60.40.420">
    <property type="entry name" value="Cupredoxins - blue copper proteins"/>
    <property type="match status" value="3"/>
</dbReference>
<organism evidence="5 6">
    <name type="scientific">Leucothrix arctica</name>
    <dbReference type="NCBI Taxonomy" id="1481894"/>
    <lineage>
        <taxon>Bacteria</taxon>
        <taxon>Pseudomonadati</taxon>
        <taxon>Pseudomonadota</taxon>
        <taxon>Gammaproteobacteria</taxon>
        <taxon>Thiotrichales</taxon>
        <taxon>Thiotrichaceae</taxon>
        <taxon>Leucothrix</taxon>
    </lineage>
</organism>
<dbReference type="EMBL" id="QGKL01000007">
    <property type="protein sequence ID" value="PWQ99261.1"/>
    <property type="molecule type" value="Genomic_DNA"/>
</dbReference>
<dbReference type="GO" id="GO:0005507">
    <property type="term" value="F:copper ion binding"/>
    <property type="evidence" value="ECO:0007669"/>
    <property type="project" value="InterPro"/>
</dbReference>
<dbReference type="InterPro" id="IPR011706">
    <property type="entry name" value="Cu-oxidase_C"/>
</dbReference>
<accession>A0A317CM11</accession>
<evidence type="ECO:0008006" key="7">
    <source>
        <dbReference type="Google" id="ProtNLM"/>
    </source>
</evidence>
<evidence type="ECO:0000259" key="4">
    <source>
        <dbReference type="Pfam" id="PF07732"/>
    </source>
</evidence>
<dbReference type="GO" id="GO:0016491">
    <property type="term" value="F:oxidoreductase activity"/>
    <property type="evidence" value="ECO:0007669"/>
    <property type="project" value="UniProtKB-KW"/>
</dbReference>
<dbReference type="PROSITE" id="PS51257">
    <property type="entry name" value="PROKAR_LIPOPROTEIN"/>
    <property type="match status" value="1"/>
</dbReference>
<comment type="caution">
    <text evidence="5">The sequence shown here is derived from an EMBL/GenBank/DDBJ whole genome shotgun (WGS) entry which is preliminary data.</text>
</comment>
<name>A0A317CM11_9GAMM</name>
<evidence type="ECO:0000313" key="5">
    <source>
        <dbReference type="EMBL" id="PWQ99261.1"/>
    </source>
</evidence>
<keyword evidence="2" id="KW-0560">Oxidoreductase</keyword>
<dbReference type="InterPro" id="IPR011707">
    <property type="entry name" value="Cu-oxidase-like_N"/>
</dbReference>
<protein>
    <recommendedName>
        <fullName evidence="7">Copper oxidase</fullName>
    </recommendedName>
</protein>
<dbReference type="RefSeq" id="WP_109821686.1">
    <property type="nucleotide sequence ID" value="NZ_QGKL01000007.1"/>
</dbReference>
<evidence type="ECO:0000259" key="3">
    <source>
        <dbReference type="Pfam" id="PF07731"/>
    </source>
</evidence>
<dbReference type="InterPro" id="IPR008972">
    <property type="entry name" value="Cupredoxin"/>
</dbReference>
<reference evidence="5 6" key="1">
    <citation type="submission" date="2018-05" db="EMBL/GenBank/DDBJ databases">
        <title>Leucothrix arctica sp. nov., isolated from Arctic seawater.</title>
        <authorList>
            <person name="Choi A."/>
            <person name="Baek K."/>
        </authorList>
    </citation>
    <scope>NUCLEOTIDE SEQUENCE [LARGE SCALE GENOMIC DNA]</scope>
    <source>
        <strain evidence="5 6">IMCC9719</strain>
    </source>
</reference>
<feature type="domain" description="Plastocyanin-like" evidence="3">
    <location>
        <begin position="485"/>
        <end position="616"/>
    </location>
</feature>
<proteinExistence type="predicted"/>
<dbReference type="PANTHER" id="PTHR11709:SF518">
    <property type="entry name" value="MULTICOPPER OXIDASE"/>
    <property type="match status" value="1"/>
</dbReference>
<keyword evidence="6" id="KW-1185">Reference proteome</keyword>
<dbReference type="Pfam" id="PF07731">
    <property type="entry name" value="Cu-oxidase_2"/>
    <property type="match status" value="1"/>
</dbReference>
<dbReference type="PANTHER" id="PTHR11709">
    <property type="entry name" value="MULTI-COPPER OXIDASE"/>
    <property type="match status" value="1"/>
</dbReference>
<evidence type="ECO:0000256" key="2">
    <source>
        <dbReference type="ARBA" id="ARBA00023002"/>
    </source>
</evidence>
<dbReference type="InterPro" id="IPR045087">
    <property type="entry name" value="Cu-oxidase_fam"/>
</dbReference>
<gene>
    <name evidence="5" type="ORF">DKT75_01565</name>
</gene>
<dbReference type="InterPro" id="IPR002355">
    <property type="entry name" value="Cu_oxidase_Cu_BS"/>
</dbReference>
<dbReference type="CDD" id="cd13853">
    <property type="entry name" value="CuRO_1_Tth-MCO_like"/>
    <property type="match status" value="1"/>
</dbReference>